<dbReference type="AlphaFoldDB" id="A0A4C1T525"/>
<gene>
    <name evidence="1" type="ORF">EVAR_90990_1</name>
</gene>
<comment type="caution">
    <text evidence="1">The sequence shown here is derived from an EMBL/GenBank/DDBJ whole genome shotgun (WGS) entry which is preliminary data.</text>
</comment>
<protein>
    <submittedName>
        <fullName evidence="1">Uncharacterized protein</fullName>
    </submittedName>
</protein>
<name>A0A4C1T525_EUMVA</name>
<dbReference type="EMBL" id="BGZK01004328">
    <property type="protein sequence ID" value="GBP08361.1"/>
    <property type="molecule type" value="Genomic_DNA"/>
</dbReference>
<keyword evidence="2" id="KW-1185">Reference proteome</keyword>
<sequence length="131" mass="14064">MLLGTEEEYSEPFAKQWIFITDSAPKSFRGVVLNSDSILVSDDISKSDSYILFDILSGFQVGEAWSCTFHSYALAFVLGLSTTLLPGRRYGTEGLNIASCPALLVGDATPTTKVAMGTRAAQTAWQCGTPA</sequence>
<reference evidence="1 2" key="1">
    <citation type="journal article" date="2019" name="Commun. Biol.">
        <title>The bagworm genome reveals a unique fibroin gene that provides high tensile strength.</title>
        <authorList>
            <person name="Kono N."/>
            <person name="Nakamura H."/>
            <person name="Ohtoshi R."/>
            <person name="Tomita M."/>
            <person name="Numata K."/>
            <person name="Arakawa K."/>
        </authorList>
    </citation>
    <scope>NUCLEOTIDE SEQUENCE [LARGE SCALE GENOMIC DNA]</scope>
</reference>
<accession>A0A4C1T525</accession>
<evidence type="ECO:0000313" key="1">
    <source>
        <dbReference type="EMBL" id="GBP08361.1"/>
    </source>
</evidence>
<organism evidence="1 2">
    <name type="scientific">Eumeta variegata</name>
    <name type="common">Bagworm moth</name>
    <name type="synonym">Eumeta japonica</name>
    <dbReference type="NCBI Taxonomy" id="151549"/>
    <lineage>
        <taxon>Eukaryota</taxon>
        <taxon>Metazoa</taxon>
        <taxon>Ecdysozoa</taxon>
        <taxon>Arthropoda</taxon>
        <taxon>Hexapoda</taxon>
        <taxon>Insecta</taxon>
        <taxon>Pterygota</taxon>
        <taxon>Neoptera</taxon>
        <taxon>Endopterygota</taxon>
        <taxon>Lepidoptera</taxon>
        <taxon>Glossata</taxon>
        <taxon>Ditrysia</taxon>
        <taxon>Tineoidea</taxon>
        <taxon>Psychidae</taxon>
        <taxon>Oiketicinae</taxon>
        <taxon>Eumeta</taxon>
    </lineage>
</organism>
<dbReference type="Proteomes" id="UP000299102">
    <property type="component" value="Unassembled WGS sequence"/>
</dbReference>
<proteinExistence type="predicted"/>
<evidence type="ECO:0000313" key="2">
    <source>
        <dbReference type="Proteomes" id="UP000299102"/>
    </source>
</evidence>